<organism evidence="2">
    <name type="scientific">mine drainage metagenome</name>
    <dbReference type="NCBI Taxonomy" id="410659"/>
    <lineage>
        <taxon>unclassified sequences</taxon>
        <taxon>metagenomes</taxon>
        <taxon>ecological metagenomes</taxon>
    </lineage>
</organism>
<feature type="domain" description="Pyrrolo-quinoline quinone repeat" evidence="1">
    <location>
        <begin position="134"/>
        <end position="232"/>
    </location>
</feature>
<protein>
    <submittedName>
        <fullName evidence="2">Putative Tetrathionate hydrolase</fullName>
    </submittedName>
</protein>
<dbReference type="Pfam" id="PF13360">
    <property type="entry name" value="PQQ_2"/>
    <property type="match status" value="2"/>
</dbReference>
<comment type="caution">
    <text evidence="2">The sequence shown here is derived from an EMBL/GenBank/DDBJ whole genome shotgun (WGS) entry which is preliminary data.</text>
</comment>
<keyword evidence="2" id="KW-0378">Hydrolase</keyword>
<dbReference type="AlphaFoldDB" id="E6QSQ1"/>
<dbReference type="InterPro" id="IPR018391">
    <property type="entry name" value="PQQ_b-propeller_rpt"/>
</dbReference>
<dbReference type="InterPro" id="IPR011047">
    <property type="entry name" value="Quinoprotein_ADH-like_sf"/>
</dbReference>
<dbReference type="PANTHER" id="PTHR34512:SF30">
    <property type="entry name" value="OUTER MEMBRANE PROTEIN ASSEMBLY FACTOR BAMB"/>
    <property type="match status" value="1"/>
</dbReference>
<dbReference type="SMART" id="SM00564">
    <property type="entry name" value="PQQ"/>
    <property type="match status" value="6"/>
</dbReference>
<sequence length="489" mass="51901">MQNISSSFQMPVKRPIAQLLTLLVLACFGGTVAAQAIASEQAQSDDPVAAEFPDQYFPQNLPDPALAAQFPQTWTTYAANPGRNAVFALSGNAPESLRSGVSWKFAGAGAIPLDGPPLDNNFSTTAYNIGMPVGVSVVNGIVYEGSDNGYTYALNALNGRLIWAHYGWNMTMSNPLVVDGRVFVSTGNAYFNYANTMLYVKGKRPTRGPGLNTMYALDAKTGRKLWAYHFPGEAMPTAVYDQGFLYIGTGDGHVYKLDAVTGKLALTTDLVSFVSMSSPVLAGDKLFLGGTNPNYFYAVNKNTGDIAWKITIPKLVATGIGDCTPAYADGLVIQEATVETGDKEKPVANVLLAMDASSGKIVWQKQLESGPVPPAMKTATPMIIGDKVLEGSPVTGNYYAFDLKTGRELWKVRLGAQIRSGAAVADGVGYVPYKSGDIAAIRIADGKLLGQKHLGGAFGPSSPVIVGGTLYVSNIYGWVIAIPLSDIVH</sequence>
<evidence type="ECO:0000313" key="2">
    <source>
        <dbReference type="EMBL" id="CBI10273.1"/>
    </source>
</evidence>
<dbReference type="Gene3D" id="2.40.128.630">
    <property type="match status" value="1"/>
</dbReference>
<proteinExistence type="predicted"/>
<evidence type="ECO:0000259" key="1">
    <source>
        <dbReference type="Pfam" id="PF13360"/>
    </source>
</evidence>
<gene>
    <name evidence="2" type="ORF">CARN7_1043</name>
</gene>
<name>E6QSQ1_9ZZZZ</name>
<feature type="domain" description="Pyrrolo-quinoline quinone repeat" evidence="1">
    <location>
        <begin position="279"/>
        <end position="419"/>
    </location>
</feature>
<reference evidence="2" key="1">
    <citation type="submission" date="2009-10" db="EMBL/GenBank/DDBJ databases">
        <title>Diversity of trophic interactions inside an arsenic-rich microbial ecosystem.</title>
        <authorList>
            <person name="Bertin P.N."/>
            <person name="Heinrich-Salmeron A."/>
            <person name="Pelletier E."/>
            <person name="Goulhen-Chollet F."/>
            <person name="Arsene-Ploetze F."/>
            <person name="Gallien S."/>
            <person name="Calteau A."/>
            <person name="Vallenet D."/>
            <person name="Casiot C."/>
            <person name="Chane-Woon-Ming B."/>
            <person name="Giloteaux L."/>
            <person name="Barakat M."/>
            <person name="Bonnefoy V."/>
            <person name="Bruneel O."/>
            <person name="Chandler M."/>
            <person name="Cleiss J."/>
            <person name="Duran R."/>
            <person name="Elbaz-Poulichet F."/>
            <person name="Fonknechten N."/>
            <person name="Lauga B."/>
            <person name="Mornico D."/>
            <person name="Ortet P."/>
            <person name="Schaeffer C."/>
            <person name="Siguier P."/>
            <person name="Alexander Thil Smith A."/>
            <person name="Van Dorsselaer A."/>
            <person name="Weissenbach J."/>
            <person name="Medigue C."/>
            <person name="Le Paslier D."/>
        </authorList>
    </citation>
    <scope>NUCLEOTIDE SEQUENCE</scope>
</reference>
<dbReference type="InterPro" id="IPR002372">
    <property type="entry name" value="PQQ_rpt_dom"/>
</dbReference>
<dbReference type="PANTHER" id="PTHR34512">
    <property type="entry name" value="CELL SURFACE PROTEIN"/>
    <property type="match status" value="1"/>
</dbReference>
<accession>E6QSQ1</accession>
<dbReference type="Gene3D" id="2.130.10.10">
    <property type="entry name" value="YVTN repeat-like/Quinoprotein amine dehydrogenase"/>
    <property type="match status" value="2"/>
</dbReference>
<dbReference type="EMBL" id="CABR01000078">
    <property type="protein sequence ID" value="CBI10273.1"/>
    <property type="molecule type" value="Genomic_DNA"/>
</dbReference>
<dbReference type="SUPFAM" id="SSF50998">
    <property type="entry name" value="Quinoprotein alcohol dehydrogenase-like"/>
    <property type="match status" value="3"/>
</dbReference>
<dbReference type="GO" id="GO:0016787">
    <property type="term" value="F:hydrolase activity"/>
    <property type="evidence" value="ECO:0007669"/>
    <property type="project" value="UniProtKB-KW"/>
</dbReference>
<dbReference type="InterPro" id="IPR015943">
    <property type="entry name" value="WD40/YVTN_repeat-like_dom_sf"/>
</dbReference>